<evidence type="ECO:0000313" key="6">
    <source>
        <dbReference type="EMBL" id="HDI82445.1"/>
    </source>
</evidence>
<protein>
    <recommendedName>
        <fullName evidence="7">Peptidylprolyl isomerase</fullName>
    </recommendedName>
</protein>
<dbReference type="EMBL" id="DQWE01000063">
    <property type="protein sequence ID" value="HDI82445.1"/>
    <property type="molecule type" value="Genomic_DNA"/>
</dbReference>
<keyword evidence="3 5" id="KW-0472">Membrane</keyword>
<evidence type="ECO:0000256" key="4">
    <source>
        <dbReference type="ARBA" id="ARBA00023186"/>
    </source>
</evidence>
<dbReference type="PANTHER" id="PTHR47529:SF1">
    <property type="entry name" value="PERIPLASMIC CHAPERONE PPID"/>
    <property type="match status" value="1"/>
</dbReference>
<dbReference type="GO" id="GO:0005886">
    <property type="term" value="C:plasma membrane"/>
    <property type="evidence" value="ECO:0007669"/>
    <property type="project" value="UniProtKB-SubCell"/>
</dbReference>
<comment type="subcellular location">
    <subcellularLocation>
        <location evidence="1">Cell membrane</location>
    </subcellularLocation>
</comment>
<keyword evidence="5" id="KW-1133">Transmembrane helix</keyword>
<dbReference type="Pfam" id="PF13623">
    <property type="entry name" value="SurA_N_2"/>
    <property type="match status" value="1"/>
</dbReference>
<organism evidence="6">
    <name type="scientific">candidate division WOR-3 bacterium</name>
    <dbReference type="NCBI Taxonomy" id="2052148"/>
    <lineage>
        <taxon>Bacteria</taxon>
        <taxon>Bacteria division WOR-3</taxon>
    </lineage>
</organism>
<feature type="non-terminal residue" evidence="6">
    <location>
        <position position="191"/>
    </location>
</feature>
<evidence type="ECO:0000256" key="2">
    <source>
        <dbReference type="ARBA" id="ARBA00022475"/>
    </source>
</evidence>
<name>A0A7C0ZHE2_UNCW3</name>
<sequence length="191" mass="22861">MQKLRKSMGIFLWVIAIIFILFIFFDFGANVRRSGSMLQKGIIAKVGRRYVSYNLFSSEYQDAQQRAFGQRPEIDPMDQRKLSDQVLNQIIINQILYDVRQKLGITFPKNFYPKLAMLMPPQEFLRDTVFYTNGQFDLQKYQNIMKDPRMQQFFLTYQHRLQKIIPDQILNFDLMNFVRVSGMEILREYIE</sequence>
<keyword evidence="5" id="KW-0812">Transmembrane</keyword>
<feature type="transmembrane region" description="Helical" evidence="5">
    <location>
        <begin position="7"/>
        <end position="25"/>
    </location>
</feature>
<dbReference type="AlphaFoldDB" id="A0A7C0ZHE2"/>
<keyword evidence="4" id="KW-0143">Chaperone</keyword>
<gene>
    <name evidence="6" type="ORF">ENF18_01475</name>
</gene>
<proteinExistence type="predicted"/>
<reference evidence="6" key="1">
    <citation type="journal article" date="2020" name="mSystems">
        <title>Genome- and Community-Level Interaction Insights into Carbon Utilization and Element Cycling Functions of Hydrothermarchaeota in Hydrothermal Sediment.</title>
        <authorList>
            <person name="Zhou Z."/>
            <person name="Liu Y."/>
            <person name="Xu W."/>
            <person name="Pan J."/>
            <person name="Luo Z.H."/>
            <person name="Li M."/>
        </authorList>
    </citation>
    <scope>NUCLEOTIDE SEQUENCE [LARGE SCALE GENOMIC DNA]</scope>
    <source>
        <strain evidence="6">HyVt-102</strain>
    </source>
</reference>
<dbReference type="Proteomes" id="UP000885847">
    <property type="component" value="Unassembled WGS sequence"/>
</dbReference>
<evidence type="ECO:0000256" key="5">
    <source>
        <dbReference type="SAM" id="Phobius"/>
    </source>
</evidence>
<dbReference type="PANTHER" id="PTHR47529">
    <property type="entry name" value="PEPTIDYL-PROLYL CIS-TRANS ISOMERASE D"/>
    <property type="match status" value="1"/>
</dbReference>
<keyword evidence="2" id="KW-1003">Cell membrane</keyword>
<dbReference type="SUPFAM" id="SSF109998">
    <property type="entry name" value="Triger factor/SurA peptide-binding domain-like"/>
    <property type="match status" value="1"/>
</dbReference>
<comment type="caution">
    <text evidence="6">The sequence shown here is derived from an EMBL/GenBank/DDBJ whole genome shotgun (WGS) entry which is preliminary data.</text>
</comment>
<evidence type="ECO:0000256" key="3">
    <source>
        <dbReference type="ARBA" id="ARBA00023136"/>
    </source>
</evidence>
<evidence type="ECO:0000256" key="1">
    <source>
        <dbReference type="ARBA" id="ARBA00004236"/>
    </source>
</evidence>
<dbReference type="InterPro" id="IPR027304">
    <property type="entry name" value="Trigger_fact/SurA_dom_sf"/>
</dbReference>
<dbReference type="InterPro" id="IPR052029">
    <property type="entry name" value="PpiD_chaperone"/>
</dbReference>
<evidence type="ECO:0008006" key="7">
    <source>
        <dbReference type="Google" id="ProtNLM"/>
    </source>
</evidence>
<accession>A0A7C0ZHE2</accession>